<dbReference type="GO" id="GO:0005811">
    <property type="term" value="C:lipid droplet"/>
    <property type="evidence" value="ECO:0007669"/>
    <property type="project" value="TreeGrafter"/>
</dbReference>
<evidence type="ECO:0000256" key="4">
    <source>
        <dbReference type="ARBA" id="ARBA00023136"/>
    </source>
</evidence>
<dbReference type="EMBL" id="KV425884">
    <property type="protein sequence ID" value="KZW03292.1"/>
    <property type="molecule type" value="Genomic_DNA"/>
</dbReference>
<dbReference type="InParanoid" id="A0A165Q9N2"/>
<evidence type="ECO:0000313" key="6">
    <source>
        <dbReference type="EMBL" id="KZW03292.1"/>
    </source>
</evidence>
<protein>
    <recommendedName>
        <fullName evidence="8">EI24-domain-containing protein</fullName>
    </recommendedName>
</protein>
<organism evidence="6 7">
    <name type="scientific">Exidia glandulosa HHB12029</name>
    <dbReference type="NCBI Taxonomy" id="1314781"/>
    <lineage>
        <taxon>Eukaryota</taxon>
        <taxon>Fungi</taxon>
        <taxon>Dikarya</taxon>
        <taxon>Basidiomycota</taxon>
        <taxon>Agaricomycotina</taxon>
        <taxon>Agaricomycetes</taxon>
        <taxon>Auriculariales</taxon>
        <taxon>Exidiaceae</taxon>
        <taxon>Exidia</taxon>
    </lineage>
</organism>
<dbReference type="AlphaFoldDB" id="A0A165Q9N2"/>
<gene>
    <name evidence="6" type="ORF">EXIGLDRAFT_738050</name>
</gene>
<keyword evidence="7" id="KW-1185">Reference proteome</keyword>
<name>A0A165Q9N2_EXIGL</name>
<accession>A0A165Q9N2</accession>
<evidence type="ECO:0000256" key="5">
    <source>
        <dbReference type="SAM" id="Phobius"/>
    </source>
</evidence>
<sequence length="269" mass="29333">MSSITTASKQMVVSRTYLYPVKGIYYLFGRKQLWPPVTKRIVPCMLLTVAVLAVMFTFTYLPQVAVLAIFNGPLAFVNAAGLVLSESSFIVTQLARAFIIEDSILELFDATLIEQGCAPLVAHGRELKSGKKNAYQRLGKLVMSPMQRLSPQSIAMYFLSLPLNLIPVVGTAIFLLIQGRNSGPGFHARYFQLKEMTPNARKSFIEEHRGAYTGFGAAASILNLIPFASIPLAFSHSVGAALWAADLEKSKGPPSSADAIPTPQDHNEL</sequence>
<dbReference type="STRING" id="1314781.A0A165Q9N2"/>
<proteinExistence type="predicted"/>
<evidence type="ECO:0008006" key="8">
    <source>
        <dbReference type="Google" id="ProtNLM"/>
    </source>
</evidence>
<evidence type="ECO:0000256" key="3">
    <source>
        <dbReference type="ARBA" id="ARBA00022989"/>
    </source>
</evidence>
<dbReference type="Proteomes" id="UP000077266">
    <property type="component" value="Unassembled WGS sequence"/>
</dbReference>
<evidence type="ECO:0000313" key="7">
    <source>
        <dbReference type="Proteomes" id="UP000077266"/>
    </source>
</evidence>
<dbReference type="Pfam" id="PF07264">
    <property type="entry name" value="EI24"/>
    <property type="match status" value="1"/>
</dbReference>
<dbReference type="PANTHER" id="PTHR34292:SF2">
    <property type="entry name" value="OUTER SPORE WALL PROTEIN LDS1"/>
    <property type="match status" value="1"/>
</dbReference>
<dbReference type="GO" id="GO:0005619">
    <property type="term" value="C:ascospore wall"/>
    <property type="evidence" value="ECO:0007669"/>
    <property type="project" value="TreeGrafter"/>
</dbReference>
<dbReference type="PANTHER" id="PTHR34292">
    <property type="entry name" value="OUTER SPORE WALL PROTEIN LDS1"/>
    <property type="match status" value="1"/>
</dbReference>
<dbReference type="InterPro" id="IPR052786">
    <property type="entry name" value="Spore_wall_assembly"/>
</dbReference>
<feature type="transmembrane region" description="Helical" evidence="5">
    <location>
        <begin position="40"/>
        <end position="58"/>
    </location>
</feature>
<evidence type="ECO:0000256" key="1">
    <source>
        <dbReference type="ARBA" id="ARBA00004141"/>
    </source>
</evidence>
<keyword evidence="2 5" id="KW-0812">Transmembrane</keyword>
<reference evidence="6 7" key="1">
    <citation type="journal article" date="2016" name="Mol. Biol. Evol.">
        <title>Comparative Genomics of Early-Diverging Mushroom-Forming Fungi Provides Insights into the Origins of Lignocellulose Decay Capabilities.</title>
        <authorList>
            <person name="Nagy L.G."/>
            <person name="Riley R."/>
            <person name="Tritt A."/>
            <person name="Adam C."/>
            <person name="Daum C."/>
            <person name="Floudas D."/>
            <person name="Sun H."/>
            <person name="Yadav J.S."/>
            <person name="Pangilinan J."/>
            <person name="Larsson K.H."/>
            <person name="Matsuura K."/>
            <person name="Barry K."/>
            <person name="Labutti K."/>
            <person name="Kuo R."/>
            <person name="Ohm R.A."/>
            <person name="Bhattacharya S.S."/>
            <person name="Shirouzu T."/>
            <person name="Yoshinaga Y."/>
            <person name="Martin F.M."/>
            <person name="Grigoriev I.V."/>
            <person name="Hibbett D.S."/>
        </authorList>
    </citation>
    <scope>NUCLEOTIDE SEQUENCE [LARGE SCALE GENOMIC DNA]</scope>
    <source>
        <strain evidence="6 7">HHB12029</strain>
    </source>
</reference>
<keyword evidence="3 5" id="KW-1133">Transmembrane helix</keyword>
<keyword evidence="4 5" id="KW-0472">Membrane</keyword>
<comment type="subcellular location">
    <subcellularLocation>
        <location evidence="1">Membrane</location>
        <topology evidence="1">Multi-pass membrane protein</topology>
    </subcellularLocation>
</comment>
<dbReference type="OrthoDB" id="2107885at2759"/>
<feature type="transmembrane region" description="Helical" evidence="5">
    <location>
        <begin position="154"/>
        <end position="177"/>
    </location>
</feature>
<dbReference type="InterPro" id="IPR059112">
    <property type="entry name" value="CysZ/EI24"/>
</dbReference>
<evidence type="ECO:0000256" key="2">
    <source>
        <dbReference type="ARBA" id="ARBA00022692"/>
    </source>
</evidence>